<feature type="region of interest" description="Disordered" evidence="1">
    <location>
        <begin position="1"/>
        <end position="22"/>
    </location>
</feature>
<protein>
    <submittedName>
        <fullName evidence="2">Uncharacterized protein</fullName>
    </submittedName>
</protein>
<gene>
    <name evidence="2" type="ORF">RHGRI_011944</name>
</gene>
<evidence type="ECO:0000313" key="2">
    <source>
        <dbReference type="EMBL" id="KAG5554250.1"/>
    </source>
</evidence>
<dbReference type="EMBL" id="JACTNZ010000004">
    <property type="protein sequence ID" value="KAG5554250.1"/>
    <property type="molecule type" value="Genomic_DNA"/>
</dbReference>
<proteinExistence type="predicted"/>
<sequence>MAAQHSELRERNIAAQHPEFRERNMAAQHSEFRERNMFQAMLDSMWVQAMGSFCCINRREKNNTTRINLAARERPMSTTTRINLAASDIPMSTTIFWVGSSIEAEVLSISRLGGAGAVAQLAADIPLPSVKYDDFFFPVKKRNEFRG</sequence>
<keyword evidence="3" id="KW-1185">Reference proteome</keyword>
<organism evidence="2 3">
    <name type="scientific">Rhododendron griersonianum</name>
    <dbReference type="NCBI Taxonomy" id="479676"/>
    <lineage>
        <taxon>Eukaryota</taxon>
        <taxon>Viridiplantae</taxon>
        <taxon>Streptophyta</taxon>
        <taxon>Embryophyta</taxon>
        <taxon>Tracheophyta</taxon>
        <taxon>Spermatophyta</taxon>
        <taxon>Magnoliopsida</taxon>
        <taxon>eudicotyledons</taxon>
        <taxon>Gunneridae</taxon>
        <taxon>Pentapetalae</taxon>
        <taxon>asterids</taxon>
        <taxon>Ericales</taxon>
        <taxon>Ericaceae</taxon>
        <taxon>Ericoideae</taxon>
        <taxon>Rhodoreae</taxon>
        <taxon>Rhododendron</taxon>
    </lineage>
</organism>
<name>A0AAV6KP21_9ERIC</name>
<comment type="caution">
    <text evidence="2">The sequence shown here is derived from an EMBL/GenBank/DDBJ whole genome shotgun (WGS) entry which is preliminary data.</text>
</comment>
<accession>A0AAV6KP21</accession>
<dbReference type="AlphaFoldDB" id="A0AAV6KP21"/>
<evidence type="ECO:0000313" key="3">
    <source>
        <dbReference type="Proteomes" id="UP000823749"/>
    </source>
</evidence>
<evidence type="ECO:0000256" key="1">
    <source>
        <dbReference type="SAM" id="MobiDB-lite"/>
    </source>
</evidence>
<dbReference type="Proteomes" id="UP000823749">
    <property type="component" value="Chromosome 4"/>
</dbReference>
<reference evidence="2" key="1">
    <citation type="submission" date="2020-08" db="EMBL/GenBank/DDBJ databases">
        <title>Plant Genome Project.</title>
        <authorList>
            <person name="Zhang R.-G."/>
        </authorList>
    </citation>
    <scope>NUCLEOTIDE SEQUENCE</scope>
    <source>
        <strain evidence="2">WSP0</strain>
        <tissue evidence="2">Leaf</tissue>
    </source>
</reference>